<dbReference type="GO" id="GO:0005886">
    <property type="term" value="C:plasma membrane"/>
    <property type="evidence" value="ECO:0007669"/>
    <property type="project" value="TreeGrafter"/>
</dbReference>
<evidence type="ECO:0000256" key="5">
    <source>
        <dbReference type="ARBA" id="ARBA00033308"/>
    </source>
</evidence>
<comment type="function">
    <text evidence="6">In eubacteria ppGpp (guanosine 3'-diphosphate 5'-diphosphate) is a mediator of the stringent response that coordinates a variety of cellular activities in response to changes in nutritional abundance.</text>
</comment>
<evidence type="ECO:0000256" key="4">
    <source>
        <dbReference type="ARBA" id="ARBA00032407"/>
    </source>
</evidence>
<dbReference type="PROSITE" id="PS51880">
    <property type="entry name" value="TGS"/>
    <property type="match status" value="1"/>
</dbReference>
<dbReference type="InterPro" id="IPR004095">
    <property type="entry name" value="TGS"/>
</dbReference>
<dbReference type="InterPro" id="IPR007685">
    <property type="entry name" value="RelA_SpoT"/>
</dbReference>
<dbReference type="SUPFAM" id="SSF109604">
    <property type="entry name" value="HD-domain/PDEase-like"/>
    <property type="match status" value="1"/>
</dbReference>
<dbReference type="SUPFAM" id="SSF81271">
    <property type="entry name" value="TGS-like"/>
    <property type="match status" value="1"/>
</dbReference>
<name>A0A845V042_9GAMM</name>
<evidence type="ECO:0000256" key="3">
    <source>
        <dbReference type="ARBA" id="ARBA00029754"/>
    </source>
</evidence>
<gene>
    <name evidence="9" type="ORF">G3I74_10165</name>
</gene>
<organism evidence="9 10">
    <name type="scientific">Wenzhouxiangella limi</name>
    <dbReference type="NCBI Taxonomy" id="2707351"/>
    <lineage>
        <taxon>Bacteria</taxon>
        <taxon>Pseudomonadati</taxon>
        <taxon>Pseudomonadota</taxon>
        <taxon>Gammaproteobacteria</taxon>
        <taxon>Chromatiales</taxon>
        <taxon>Wenzhouxiangellaceae</taxon>
        <taxon>Wenzhouxiangella</taxon>
    </lineage>
</organism>
<dbReference type="PANTHER" id="PTHR21262">
    <property type="entry name" value="GUANOSINE-3',5'-BIS DIPHOSPHATE 3'-PYROPHOSPHOHYDROLASE"/>
    <property type="match status" value="1"/>
</dbReference>
<dbReference type="CDD" id="cd01668">
    <property type="entry name" value="TGS_RSH"/>
    <property type="match status" value="1"/>
</dbReference>
<evidence type="ECO:0000256" key="6">
    <source>
        <dbReference type="RuleBase" id="RU003847"/>
    </source>
</evidence>
<comment type="pathway">
    <text evidence="2">Purine metabolism.</text>
</comment>
<comment type="caution">
    <text evidence="9">The sequence shown here is derived from an EMBL/GenBank/DDBJ whole genome shotgun (WGS) entry which is preliminary data.</text>
</comment>
<dbReference type="Gene3D" id="3.30.460.10">
    <property type="entry name" value="Beta Polymerase, domain 2"/>
    <property type="match status" value="1"/>
</dbReference>
<keyword evidence="10" id="KW-1185">Reference proteome</keyword>
<dbReference type="FunFam" id="3.10.20.30:FF:000002">
    <property type="entry name" value="GTP pyrophosphokinase (RelA/SpoT)"/>
    <property type="match status" value="1"/>
</dbReference>
<dbReference type="Gene3D" id="3.30.70.260">
    <property type="match status" value="1"/>
</dbReference>
<dbReference type="InterPro" id="IPR045865">
    <property type="entry name" value="ACT-like_dom_sf"/>
</dbReference>
<evidence type="ECO:0000256" key="2">
    <source>
        <dbReference type="ARBA" id="ARBA00025704"/>
    </source>
</evidence>
<dbReference type="FunFam" id="3.30.460.10:FF:000001">
    <property type="entry name" value="GTP pyrophosphokinase RelA"/>
    <property type="match status" value="1"/>
</dbReference>
<proteinExistence type="inferred from homology"/>
<evidence type="ECO:0000256" key="1">
    <source>
        <dbReference type="ARBA" id="ARBA00019852"/>
    </source>
</evidence>
<reference evidence="9 10" key="1">
    <citation type="submission" date="2020-02" db="EMBL/GenBank/DDBJ databases">
        <authorList>
            <person name="Zhang X.-Y."/>
        </authorList>
    </citation>
    <scope>NUCLEOTIDE SEQUENCE [LARGE SCALE GENOMIC DNA]</scope>
    <source>
        <strain evidence="9 10">C33</strain>
    </source>
</reference>
<dbReference type="SUPFAM" id="SSF81301">
    <property type="entry name" value="Nucleotidyltransferase"/>
    <property type="match status" value="1"/>
</dbReference>
<comment type="similarity">
    <text evidence="6">Belongs to the relA/spoT family.</text>
</comment>
<keyword evidence="9" id="KW-0378">Hydrolase</keyword>
<feature type="domain" description="TGS" evidence="8">
    <location>
        <begin position="290"/>
        <end position="353"/>
    </location>
</feature>
<dbReference type="Gene3D" id="3.10.20.30">
    <property type="match status" value="1"/>
</dbReference>
<dbReference type="Pfam" id="PF13328">
    <property type="entry name" value="HD_4"/>
    <property type="match status" value="1"/>
</dbReference>
<dbReference type="Gene3D" id="1.10.3210.10">
    <property type="entry name" value="Hypothetical protein af1432"/>
    <property type="match status" value="1"/>
</dbReference>
<dbReference type="InterPro" id="IPR002912">
    <property type="entry name" value="ACT_dom"/>
</dbReference>
<accession>A0A845V042</accession>
<dbReference type="InterPro" id="IPR012676">
    <property type="entry name" value="TGS-like"/>
</dbReference>
<dbReference type="GO" id="GO:0015969">
    <property type="term" value="P:guanosine tetraphosphate metabolic process"/>
    <property type="evidence" value="ECO:0007669"/>
    <property type="project" value="InterPro"/>
</dbReference>
<protein>
    <recommendedName>
        <fullName evidence="1">GTP pyrophosphokinase</fullName>
    </recommendedName>
    <alternativeName>
        <fullName evidence="4">(p)ppGpp synthase</fullName>
    </alternativeName>
    <alternativeName>
        <fullName evidence="3">ATP:GTP 3'-pyrophosphotransferase</fullName>
    </alternativeName>
    <alternativeName>
        <fullName evidence="5">ppGpp synthase I</fullName>
    </alternativeName>
</protein>
<sequence>MLGQLEQLSYFGQTYLPNDNARAEGLRRLLLALVADVRVVLIALAWQLARLKLASDLDEETRRHIARETQLIHAPLANRLGIGQLKWQLEDLAFQYLEPQAYRQIRLMLAERQSDREAYISSFMAQLRHIVGEAGIEAEISGRAKHVYSIWRKMQRKGLDFHELFDVRAVRVMVDSVAECYSVLGLVHTHWQPVPGEFDDYITNPKANLYQSLHTAVTGTRGRAVEVQIRTHDMHRHAELGVAAHWRYKEGGPRDSGLEKRIGVMRQLLEGSEHDGDDASLLEDFQNLTTEDRVYVLTPKGEVKDLSAGATPLDFAYLVHTEVGHRCRGARVNGRIVPLTTELKNGDRVEILTAKEPRPSRDWLSPRLGYIHTARARSKVRHWFKMAHYDENLVAGRSALEAEFKRLDLDFDEAAEVLEHFNFRRVEDLCVAVGCGELGASQVAHAVERKHPERRAEATTIPVSKPVPARPGKGSDIQIEGVGNLMHNMAQCCQPVPGDDIAGYITRTRGVSIHRQDCRQFINLQRQSPERVIRVRWASQSASRYPARILIEAWDRRELIRDVSGLLAGENVNVTAMNASRQDDTEQVRIDLTVQVEDFDQLASLLSRMQSIQGVTTARRVRDV</sequence>
<dbReference type="GO" id="GO:0008728">
    <property type="term" value="F:GTP diphosphokinase activity"/>
    <property type="evidence" value="ECO:0007669"/>
    <property type="project" value="TreeGrafter"/>
</dbReference>
<dbReference type="InterPro" id="IPR033655">
    <property type="entry name" value="TGS_RelA/SpoT"/>
</dbReference>
<dbReference type="Pfam" id="PF04607">
    <property type="entry name" value="RelA_SpoT"/>
    <property type="match status" value="1"/>
</dbReference>
<dbReference type="SUPFAM" id="SSF55021">
    <property type="entry name" value="ACT-like"/>
    <property type="match status" value="1"/>
</dbReference>
<dbReference type="Proteomes" id="UP000484885">
    <property type="component" value="Unassembled WGS sequence"/>
</dbReference>
<evidence type="ECO:0000259" key="7">
    <source>
        <dbReference type="PROSITE" id="PS51671"/>
    </source>
</evidence>
<dbReference type="Pfam" id="PF13291">
    <property type="entry name" value="ACT_4"/>
    <property type="match status" value="1"/>
</dbReference>
<dbReference type="PROSITE" id="PS51671">
    <property type="entry name" value="ACT"/>
    <property type="match status" value="1"/>
</dbReference>
<evidence type="ECO:0000259" key="8">
    <source>
        <dbReference type="PROSITE" id="PS51880"/>
    </source>
</evidence>
<dbReference type="Pfam" id="PF19296">
    <property type="entry name" value="RelA_AH_RIS"/>
    <property type="match status" value="1"/>
</dbReference>
<dbReference type="InterPro" id="IPR043519">
    <property type="entry name" value="NT_sf"/>
</dbReference>
<dbReference type="NCBIfam" id="TIGR00691">
    <property type="entry name" value="spoT_relA"/>
    <property type="match status" value="1"/>
</dbReference>
<evidence type="ECO:0000313" key="10">
    <source>
        <dbReference type="Proteomes" id="UP000484885"/>
    </source>
</evidence>
<dbReference type="CDD" id="cd04876">
    <property type="entry name" value="ACT_RelA-SpoT"/>
    <property type="match status" value="1"/>
</dbReference>
<dbReference type="InterPro" id="IPR004811">
    <property type="entry name" value="RelA/Spo_fam"/>
</dbReference>
<dbReference type="Pfam" id="PF02824">
    <property type="entry name" value="TGS"/>
    <property type="match status" value="1"/>
</dbReference>
<dbReference type="CDD" id="cd05399">
    <property type="entry name" value="NT_Rel-Spo_like"/>
    <property type="match status" value="1"/>
</dbReference>
<dbReference type="GO" id="GO:0008893">
    <property type="term" value="F:guanosine-3',5'-bis(diphosphate) 3'-diphosphatase activity"/>
    <property type="evidence" value="ECO:0007669"/>
    <property type="project" value="TreeGrafter"/>
</dbReference>
<feature type="domain" description="ACT" evidence="7">
    <location>
        <begin position="548"/>
        <end position="623"/>
    </location>
</feature>
<dbReference type="PANTHER" id="PTHR21262:SF31">
    <property type="entry name" value="GTP PYROPHOSPHOKINASE"/>
    <property type="match status" value="1"/>
</dbReference>
<dbReference type="InterPro" id="IPR012675">
    <property type="entry name" value="Beta-grasp_dom_sf"/>
</dbReference>
<dbReference type="GO" id="GO:0042594">
    <property type="term" value="P:response to starvation"/>
    <property type="evidence" value="ECO:0007669"/>
    <property type="project" value="TreeGrafter"/>
</dbReference>
<dbReference type="EMBL" id="JAAGSC010000041">
    <property type="protein sequence ID" value="NDY96094.1"/>
    <property type="molecule type" value="Genomic_DNA"/>
</dbReference>
<dbReference type="GO" id="GO:0015949">
    <property type="term" value="P:nucleobase-containing small molecule interconversion"/>
    <property type="evidence" value="ECO:0007669"/>
    <property type="project" value="UniProtKB-ARBA"/>
</dbReference>
<dbReference type="SMART" id="SM00954">
    <property type="entry name" value="RelA_SpoT"/>
    <property type="match status" value="1"/>
</dbReference>
<evidence type="ECO:0000313" key="9">
    <source>
        <dbReference type="EMBL" id="NDY96094.1"/>
    </source>
</evidence>
<dbReference type="AlphaFoldDB" id="A0A845V042"/>
<dbReference type="InterPro" id="IPR045600">
    <property type="entry name" value="RelA/SpoT_AH_RIS"/>
</dbReference>